<evidence type="ECO:0000313" key="3">
    <source>
        <dbReference type="EMBL" id="KAK0420409.1"/>
    </source>
</evidence>
<dbReference type="GO" id="GO:0006511">
    <property type="term" value="P:ubiquitin-dependent protein catabolic process"/>
    <property type="evidence" value="ECO:0007669"/>
    <property type="project" value="InterPro"/>
</dbReference>
<dbReference type="EMBL" id="JAUCMV010000002">
    <property type="protein sequence ID" value="KAK0420409.1"/>
    <property type="molecule type" value="Genomic_DNA"/>
</dbReference>
<organism evidence="3 4">
    <name type="scientific">Steinernema hermaphroditum</name>
    <dbReference type="NCBI Taxonomy" id="289476"/>
    <lineage>
        <taxon>Eukaryota</taxon>
        <taxon>Metazoa</taxon>
        <taxon>Ecdysozoa</taxon>
        <taxon>Nematoda</taxon>
        <taxon>Chromadorea</taxon>
        <taxon>Rhabditida</taxon>
        <taxon>Tylenchina</taxon>
        <taxon>Panagrolaimomorpha</taxon>
        <taxon>Strongyloidoidea</taxon>
        <taxon>Steinernematidae</taxon>
        <taxon>Steinernema</taxon>
    </lineage>
</organism>
<evidence type="ECO:0008006" key="5">
    <source>
        <dbReference type="Google" id="ProtNLM"/>
    </source>
</evidence>
<comment type="similarity">
    <text evidence="1">Belongs to the SKP1 family.</text>
</comment>
<sequence length="155" mass="18064">MAPPPDQKTVTLVSNDGHRMNFNSDYINKCVHISTMLQALNYDVAKGHFPKEAIKVDVKKESLEVIREWLRLHESEEPKTDRERALDRFCRKIPEEDTALFDKLEPRDRLADVINSASYLDMPDMLDTLQKYTANSLEKKDPREIAAWLDVKYIE</sequence>
<dbReference type="AlphaFoldDB" id="A0AA39M4N6"/>
<dbReference type="SUPFAM" id="SSF54695">
    <property type="entry name" value="POZ domain"/>
    <property type="match status" value="1"/>
</dbReference>
<dbReference type="Proteomes" id="UP001175271">
    <property type="component" value="Unassembled WGS sequence"/>
</dbReference>
<dbReference type="InterPro" id="IPR011333">
    <property type="entry name" value="SKP1/BTB/POZ_sf"/>
</dbReference>
<name>A0AA39M4N6_9BILA</name>
<dbReference type="SMART" id="SM00512">
    <property type="entry name" value="Skp1"/>
    <property type="match status" value="1"/>
</dbReference>
<dbReference type="Gene3D" id="3.30.710.10">
    <property type="entry name" value="Potassium Channel Kv1.1, Chain A"/>
    <property type="match status" value="1"/>
</dbReference>
<protein>
    <recommendedName>
        <fullName evidence="5">SKP1 component POZ domain-containing protein</fullName>
    </recommendedName>
</protein>
<accession>A0AA39M4N6</accession>
<proteinExistence type="inferred from homology"/>
<dbReference type="PANTHER" id="PTHR11165">
    <property type="entry name" value="SKP1"/>
    <property type="match status" value="1"/>
</dbReference>
<keyword evidence="2" id="KW-0833">Ubl conjugation pathway</keyword>
<keyword evidence="4" id="KW-1185">Reference proteome</keyword>
<dbReference type="InterPro" id="IPR001232">
    <property type="entry name" value="SKP1-like"/>
</dbReference>
<evidence type="ECO:0000313" key="4">
    <source>
        <dbReference type="Proteomes" id="UP001175271"/>
    </source>
</evidence>
<reference evidence="3" key="1">
    <citation type="submission" date="2023-06" db="EMBL/GenBank/DDBJ databases">
        <title>Genomic analysis of the entomopathogenic nematode Steinernema hermaphroditum.</title>
        <authorList>
            <person name="Schwarz E.M."/>
            <person name="Heppert J.K."/>
            <person name="Baniya A."/>
            <person name="Schwartz H.T."/>
            <person name="Tan C.-H."/>
            <person name="Antoshechkin I."/>
            <person name="Sternberg P.W."/>
            <person name="Goodrich-Blair H."/>
            <person name="Dillman A.R."/>
        </authorList>
    </citation>
    <scope>NUCLEOTIDE SEQUENCE</scope>
    <source>
        <strain evidence="3">PS9179</strain>
        <tissue evidence="3">Whole animal</tissue>
    </source>
</reference>
<dbReference type="InterPro" id="IPR016897">
    <property type="entry name" value="SKP1"/>
</dbReference>
<dbReference type="SUPFAM" id="SSF81382">
    <property type="entry name" value="Skp1 dimerisation domain-like"/>
    <property type="match status" value="1"/>
</dbReference>
<dbReference type="InterPro" id="IPR036296">
    <property type="entry name" value="SKP1-like_dim_sf"/>
</dbReference>
<comment type="caution">
    <text evidence="3">The sequence shown here is derived from an EMBL/GenBank/DDBJ whole genome shotgun (WGS) entry which is preliminary data.</text>
</comment>
<evidence type="ECO:0000256" key="2">
    <source>
        <dbReference type="ARBA" id="ARBA00022786"/>
    </source>
</evidence>
<evidence type="ECO:0000256" key="1">
    <source>
        <dbReference type="ARBA" id="ARBA00009993"/>
    </source>
</evidence>
<gene>
    <name evidence="3" type="ORF">QR680_014667</name>
</gene>